<dbReference type="Proteomes" id="UP000199659">
    <property type="component" value="Unassembled WGS sequence"/>
</dbReference>
<name>A0A1I6L2G3_9FIRM</name>
<evidence type="ECO:0000256" key="1">
    <source>
        <dbReference type="SAM" id="Phobius"/>
    </source>
</evidence>
<proteinExistence type="predicted"/>
<organism evidence="2 3">
    <name type="scientific">Anaeromicropila populeti</name>
    <dbReference type="NCBI Taxonomy" id="37658"/>
    <lineage>
        <taxon>Bacteria</taxon>
        <taxon>Bacillati</taxon>
        <taxon>Bacillota</taxon>
        <taxon>Clostridia</taxon>
        <taxon>Lachnospirales</taxon>
        <taxon>Lachnospiraceae</taxon>
        <taxon>Anaeromicropila</taxon>
    </lineage>
</organism>
<evidence type="ECO:0000313" key="2">
    <source>
        <dbReference type="EMBL" id="SFR97703.1"/>
    </source>
</evidence>
<dbReference type="STRING" id="37658.SAMN05661086_03024"/>
<dbReference type="RefSeq" id="WP_092562498.1">
    <property type="nucleotide sequence ID" value="NZ_FOYZ01000012.1"/>
</dbReference>
<feature type="transmembrane region" description="Helical" evidence="1">
    <location>
        <begin position="54"/>
        <end position="73"/>
    </location>
</feature>
<keyword evidence="1" id="KW-0812">Transmembrane</keyword>
<gene>
    <name evidence="2" type="ORF">SAMN05661086_03024</name>
</gene>
<reference evidence="2 3" key="1">
    <citation type="submission" date="2016-10" db="EMBL/GenBank/DDBJ databases">
        <authorList>
            <person name="de Groot N.N."/>
        </authorList>
    </citation>
    <scope>NUCLEOTIDE SEQUENCE [LARGE SCALE GENOMIC DNA]</scope>
    <source>
        <strain evidence="2 3">743A</strain>
    </source>
</reference>
<evidence type="ECO:0000313" key="3">
    <source>
        <dbReference type="Proteomes" id="UP000199659"/>
    </source>
</evidence>
<protein>
    <submittedName>
        <fullName evidence="2">Uncharacterized protein</fullName>
    </submittedName>
</protein>
<keyword evidence="1" id="KW-1133">Transmembrane helix</keyword>
<dbReference type="EMBL" id="FOYZ01000012">
    <property type="protein sequence ID" value="SFR97703.1"/>
    <property type="molecule type" value="Genomic_DNA"/>
</dbReference>
<dbReference type="AlphaFoldDB" id="A0A1I6L2G3"/>
<keyword evidence="1" id="KW-0472">Membrane</keyword>
<keyword evidence="3" id="KW-1185">Reference proteome</keyword>
<sequence length="119" mass="13803">MSDLSSNSMSREELIRNARANCIRQIDVPGVQRQSGTHSIQEEETINLMHPATYIRLFIASLLFLIIFVWSHFHISVGKWGPDDVQQLLESEEQLNLMEEQTADLIEEKIIPVFHRLEE</sequence>
<accession>A0A1I6L2G3</accession>